<feature type="transmembrane region" description="Helical" evidence="17">
    <location>
        <begin position="426"/>
        <end position="444"/>
    </location>
</feature>
<evidence type="ECO:0000256" key="1">
    <source>
        <dbReference type="ARBA" id="ARBA00001936"/>
    </source>
</evidence>
<evidence type="ECO:0000256" key="5">
    <source>
        <dbReference type="ARBA" id="ARBA00010810"/>
    </source>
</evidence>
<evidence type="ECO:0000256" key="9">
    <source>
        <dbReference type="ARBA" id="ARBA00022692"/>
    </source>
</evidence>
<keyword evidence="12 17" id="KW-1133">Transmembrane helix</keyword>
<organism evidence="20 21">
    <name type="scientific">Methanobrevibacter cuticularis</name>
    <dbReference type="NCBI Taxonomy" id="47311"/>
    <lineage>
        <taxon>Archaea</taxon>
        <taxon>Methanobacteriati</taxon>
        <taxon>Methanobacteriota</taxon>
        <taxon>Methanomada group</taxon>
        <taxon>Methanobacteria</taxon>
        <taxon>Methanobacteriales</taxon>
        <taxon>Methanobacteriaceae</taxon>
        <taxon>Methanobrevibacter</taxon>
    </lineage>
</organism>
<feature type="transmembrane region" description="Helical" evidence="17">
    <location>
        <begin position="201"/>
        <end position="220"/>
    </location>
</feature>
<keyword evidence="11" id="KW-0460">Magnesium</keyword>
<evidence type="ECO:0000256" key="13">
    <source>
        <dbReference type="ARBA" id="ARBA00023136"/>
    </source>
</evidence>
<evidence type="ECO:0000313" key="20">
    <source>
        <dbReference type="EMBL" id="KZX16753.1"/>
    </source>
</evidence>
<protein>
    <recommendedName>
        <fullName evidence="6">dolichyl-phosphooligosaccharide-protein glycotransferase</fullName>
        <ecNumber evidence="6">2.4.99.21</ecNumber>
    </recommendedName>
    <alternativeName>
        <fullName evidence="15">Oligosaccharyl transferase</fullName>
    </alternativeName>
</protein>
<feature type="transmembrane region" description="Helical" evidence="17">
    <location>
        <begin position="481"/>
        <end position="499"/>
    </location>
</feature>
<feature type="transmembrane region" description="Helical" evidence="17">
    <location>
        <begin position="505"/>
        <end position="526"/>
    </location>
</feature>
<keyword evidence="8 20" id="KW-0808">Transferase</keyword>
<feature type="transmembrane region" description="Helical" evidence="17">
    <location>
        <begin position="450"/>
        <end position="469"/>
    </location>
</feature>
<evidence type="ECO:0000256" key="2">
    <source>
        <dbReference type="ARBA" id="ARBA00001946"/>
    </source>
</evidence>
<comment type="similarity">
    <text evidence="5">Belongs to the STT3 family.</text>
</comment>
<evidence type="ECO:0000256" key="16">
    <source>
        <dbReference type="ARBA" id="ARBA00034066"/>
    </source>
</evidence>
<feature type="transmembrane region" description="Helical" evidence="17">
    <location>
        <begin position="270"/>
        <end position="290"/>
    </location>
</feature>
<comment type="cofactor">
    <cofactor evidence="1">
        <name>Mn(2+)</name>
        <dbReference type="ChEBI" id="CHEBI:29035"/>
    </cofactor>
</comment>
<dbReference type="OrthoDB" id="82393at2157"/>
<comment type="cofactor">
    <cofactor evidence="2">
        <name>Mg(2+)</name>
        <dbReference type="ChEBI" id="CHEBI:18420"/>
    </cofactor>
</comment>
<feature type="transmembrane region" description="Helical" evidence="17">
    <location>
        <begin position="555"/>
        <end position="577"/>
    </location>
</feature>
<evidence type="ECO:0000256" key="15">
    <source>
        <dbReference type="ARBA" id="ARBA00030679"/>
    </source>
</evidence>
<dbReference type="Pfam" id="PF21436">
    <property type="entry name" value="STT3-PglB_core"/>
    <property type="match status" value="1"/>
</dbReference>
<dbReference type="InterPro" id="IPR048999">
    <property type="entry name" value="STT3-PglB_core"/>
</dbReference>
<dbReference type="GO" id="GO:0046872">
    <property type="term" value="F:metal ion binding"/>
    <property type="evidence" value="ECO:0007669"/>
    <property type="project" value="UniProtKB-KW"/>
</dbReference>
<feature type="transmembrane region" description="Helical" evidence="17">
    <location>
        <begin position="124"/>
        <end position="144"/>
    </location>
</feature>
<feature type="transmembrane region" description="Helical" evidence="17">
    <location>
        <begin position="151"/>
        <end position="167"/>
    </location>
</feature>
<evidence type="ECO:0000256" key="11">
    <source>
        <dbReference type="ARBA" id="ARBA00022842"/>
    </source>
</evidence>
<keyword evidence="21" id="KW-1185">Reference proteome</keyword>
<dbReference type="GO" id="GO:0005886">
    <property type="term" value="C:plasma membrane"/>
    <property type="evidence" value="ECO:0007669"/>
    <property type="project" value="UniProtKB-SubCell"/>
</dbReference>
<dbReference type="PANTHER" id="PTHR13872:SF1">
    <property type="entry name" value="DOLICHYL-DIPHOSPHOOLIGOSACCHARIDE--PROTEIN GLYCOSYLTRANSFERASE SUBUNIT STT3B"/>
    <property type="match status" value="1"/>
</dbReference>
<sequence>MDKKKILTILKSVAIILVLVCFVFLLRAQAYDLTLIPEDQKSMFTDSSGLPYFSEMDSYYNLRLTEDYIDHGYFGDEIKNGTPWDNLSYAPDGRSAAYPPMIGYVTAFLYYLSGFFGDYSVKEVAFWTGAIIASLAAIPAYIIVRRVTNDFGAISAALLVAFAPSYFAHTFAGFFDTDMFNVIFPLLITLFFIESIRLKRLVYRIIFILATVASLALFSVSWDGYIFYPALLVIIVIVYFIASYLFKLHLFKPFKDYPNKFSWFVNQKEIFSIVLIGIISFISLVLIVGFDSLIANIQGTLVGGLSLQDTAALTSNYPNVAISIAELQIPNLLVGGIVGMFLANSGGVINGMGGILSFLGAFAILFLFAQRLWSLKSDDLRTSSKKPPKGKRKATSIKQESKDKSFFIDDDSIGKSGDVYETKRNALLYFTIFAVWIFIAIVAVSRGSRFLAILVIPVSLCAGIFVGYATSYITKNTLSNFKLAVISLGGAFLAAFPVFSITNQYIIPLGFFAALSIASLVLIYGIKGHRSLNHKNKIGTNNKNSKSRFISIRNFVVMLIILLAFVSPMASGAYQVANNVVPGTSDPMWNAMEWVKANTTDNTVIISWWDYGYLFEIAGDRPTSFDGGSQTGDRAFWVGKAMTTNNTDLSAGIFEMLATTGDNAYLALDNYTNNTGKSVEILEKTLPLSREEAKTAMTEEYNLSSIQADTILKYSHPPNPTPVIFVASSDMLGKAGWWTYFGNWDFAAKSSVGYQYLTAQVPAQLEKINSTVSQATITNSLENGIAVQTVVTKGVANNTTNATVKTVYENGTQIIDQNGTLYNPFPLYNKIIIEEGILMVNETVNESGNFTLLVIGNNGTYSSIIMSKELENALFTRLFILGGYGQDRFEMVNMQDGVSLWRINPKS</sequence>
<evidence type="ECO:0000313" key="21">
    <source>
        <dbReference type="Proteomes" id="UP000077275"/>
    </source>
</evidence>
<comment type="subcellular location">
    <subcellularLocation>
        <location evidence="3">Cell membrane</location>
        <topology evidence="3">Multi-pass membrane protein</topology>
    </subcellularLocation>
</comment>
<dbReference type="PATRIC" id="fig|47311.3.peg.695"/>
<dbReference type="InterPro" id="IPR003674">
    <property type="entry name" value="Oligo_trans_STT3"/>
</dbReference>
<evidence type="ECO:0000256" key="17">
    <source>
        <dbReference type="SAM" id="Phobius"/>
    </source>
</evidence>
<evidence type="ECO:0000256" key="6">
    <source>
        <dbReference type="ARBA" id="ARBA00012602"/>
    </source>
</evidence>
<evidence type="ECO:0000256" key="7">
    <source>
        <dbReference type="ARBA" id="ARBA00022676"/>
    </source>
</evidence>
<keyword evidence="14" id="KW-0464">Manganese</keyword>
<keyword evidence="9 17" id="KW-0812">Transmembrane</keyword>
<gene>
    <name evidence="20" type="ORF">MBCUT_06170</name>
</gene>
<keyword evidence="13 17" id="KW-0472">Membrane</keyword>
<feature type="transmembrane region" description="Helical" evidence="17">
    <location>
        <begin position="226"/>
        <end position="246"/>
    </location>
</feature>
<keyword evidence="10" id="KW-0479">Metal-binding</keyword>
<evidence type="ECO:0000256" key="12">
    <source>
        <dbReference type="ARBA" id="ARBA00022989"/>
    </source>
</evidence>
<evidence type="ECO:0000256" key="3">
    <source>
        <dbReference type="ARBA" id="ARBA00004651"/>
    </source>
</evidence>
<dbReference type="Pfam" id="PF02516">
    <property type="entry name" value="STT3"/>
    <property type="match status" value="1"/>
</dbReference>
<evidence type="ECO:0000256" key="14">
    <source>
        <dbReference type="ARBA" id="ARBA00023211"/>
    </source>
</evidence>
<comment type="caution">
    <text evidence="20">The sequence shown here is derived from an EMBL/GenBank/DDBJ whole genome shotgun (WGS) entry which is preliminary data.</text>
</comment>
<accession>A0A166EKC9</accession>
<keyword evidence="7" id="KW-0328">Glycosyltransferase</keyword>
<dbReference type="InterPro" id="IPR048307">
    <property type="entry name" value="STT3_N"/>
</dbReference>
<evidence type="ECO:0000256" key="4">
    <source>
        <dbReference type="ARBA" id="ARBA00004922"/>
    </source>
</evidence>
<dbReference type="PANTHER" id="PTHR13872">
    <property type="entry name" value="DOLICHYL-DIPHOSPHOOLIGOSACCHARIDE--PROTEIN GLYCOSYLTRANSFERASE SUBUNIT"/>
    <property type="match status" value="1"/>
</dbReference>
<dbReference type="UniPathway" id="UPA00378"/>
<evidence type="ECO:0000256" key="10">
    <source>
        <dbReference type="ARBA" id="ARBA00022723"/>
    </source>
</evidence>
<dbReference type="STRING" id="47311.MBCUT_06170"/>
<dbReference type="EMBL" id="LWMW01000087">
    <property type="protein sequence ID" value="KZX16753.1"/>
    <property type="molecule type" value="Genomic_DNA"/>
</dbReference>
<feature type="domain" description="Oligosaccharyl transferase STT3 N-terminal" evidence="18">
    <location>
        <begin position="35"/>
        <end position="479"/>
    </location>
</feature>
<feature type="transmembrane region" description="Helical" evidence="17">
    <location>
        <begin position="348"/>
        <end position="369"/>
    </location>
</feature>
<evidence type="ECO:0000259" key="18">
    <source>
        <dbReference type="Pfam" id="PF02516"/>
    </source>
</evidence>
<reference evidence="20 21" key="1">
    <citation type="submission" date="2016-04" db="EMBL/GenBank/DDBJ databases">
        <title>Genome sequence of Methanobrevibacter cuticularis DSM 11139.</title>
        <authorList>
            <person name="Poehlein A."/>
            <person name="Seedorf H."/>
            <person name="Daniel R."/>
        </authorList>
    </citation>
    <scope>NUCLEOTIDE SEQUENCE [LARGE SCALE GENOMIC DNA]</scope>
    <source>
        <strain evidence="20 21">DSM 11139</strain>
    </source>
</reference>
<evidence type="ECO:0000259" key="19">
    <source>
        <dbReference type="Pfam" id="PF21436"/>
    </source>
</evidence>
<name>A0A166EKC9_9EURY</name>
<dbReference type="Proteomes" id="UP000077275">
    <property type="component" value="Unassembled WGS sequence"/>
</dbReference>
<feature type="domain" description="STT3/PglB/AglB core" evidence="19">
    <location>
        <begin position="603"/>
        <end position="745"/>
    </location>
</feature>
<dbReference type="EC" id="2.4.99.21" evidence="6"/>
<comment type="pathway">
    <text evidence="4">Protein modification; protein glycosylation.</text>
</comment>
<dbReference type="Gene3D" id="3.40.50.12610">
    <property type="match status" value="1"/>
</dbReference>
<proteinExistence type="inferred from homology"/>
<dbReference type="AlphaFoldDB" id="A0A166EKC9"/>
<dbReference type="GO" id="GO:0004576">
    <property type="term" value="F:oligosaccharyl transferase activity"/>
    <property type="evidence" value="ECO:0007669"/>
    <property type="project" value="InterPro"/>
</dbReference>
<comment type="catalytic activity">
    <reaction evidence="16">
        <text>an archaeal dolichyl phosphooligosaccharide + [protein]-L-asparagine = an archaeal dolichyl phosphate + a glycoprotein with the oligosaccharide chain attached by N-beta-D-glycosyl linkage to a protein L-asparagine.</text>
        <dbReference type="EC" id="2.4.99.21"/>
    </reaction>
</comment>
<evidence type="ECO:0000256" key="8">
    <source>
        <dbReference type="ARBA" id="ARBA00022679"/>
    </source>
</evidence>
<dbReference type="RefSeq" id="WP_067258804.1">
    <property type="nucleotide sequence ID" value="NZ_LWMW01000087.1"/>
</dbReference>